<name>A0A7W7D5N4_9ACTN</name>
<evidence type="ECO:0000313" key="2">
    <source>
        <dbReference type="Proteomes" id="UP000542210"/>
    </source>
</evidence>
<protein>
    <submittedName>
        <fullName evidence="1">Uncharacterized protein</fullName>
    </submittedName>
</protein>
<organism evidence="1 2">
    <name type="scientific">Sphaerisporangium siamense</name>
    <dbReference type="NCBI Taxonomy" id="795645"/>
    <lineage>
        <taxon>Bacteria</taxon>
        <taxon>Bacillati</taxon>
        <taxon>Actinomycetota</taxon>
        <taxon>Actinomycetes</taxon>
        <taxon>Streptosporangiales</taxon>
        <taxon>Streptosporangiaceae</taxon>
        <taxon>Sphaerisporangium</taxon>
    </lineage>
</organism>
<comment type="caution">
    <text evidence="1">The sequence shown here is derived from an EMBL/GenBank/DDBJ whole genome shotgun (WGS) entry which is preliminary data.</text>
</comment>
<dbReference type="InterPro" id="IPR046214">
    <property type="entry name" value="DUF6247"/>
</dbReference>
<gene>
    <name evidence="1" type="ORF">BJ982_002271</name>
</gene>
<evidence type="ECO:0000313" key="1">
    <source>
        <dbReference type="EMBL" id="MBB4700727.1"/>
    </source>
</evidence>
<keyword evidence="2" id="KW-1185">Reference proteome</keyword>
<dbReference type="EMBL" id="JACHND010000001">
    <property type="protein sequence ID" value="MBB4700727.1"/>
    <property type="molecule type" value="Genomic_DNA"/>
</dbReference>
<dbReference type="RefSeq" id="WP_184879243.1">
    <property type="nucleotide sequence ID" value="NZ_BOOV01000038.1"/>
</dbReference>
<sequence length="52" mass="5896">MADEAPRAIRAALLPEDVEDFDRGYRAVIAEATETLDLMPVTAFLERWWCVA</sequence>
<reference evidence="1 2" key="1">
    <citation type="submission" date="2020-08" db="EMBL/GenBank/DDBJ databases">
        <title>Sequencing the genomes of 1000 actinobacteria strains.</title>
        <authorList>
            <person name="Klenk H.-P."/>
        </authorList>
    </citation>
    <scope>NUCLEOTIDE SEQUENCE [LARGE SCALE GENOMIC DNA]</scope>
    <source>
        <strain evidence="1 2">DSM 45784</strain>
    </source>
</reference>
<accession>A0A7W7D5N4</accession>
<dbReference type="Pfam" id="PF19760">
    <property type="entry name" value="DUF6247"/>
    <property type="match status" value="1"/>
</dbReference>
<proteinExistence type="predicted"/>
<dbReference type="AlphaFoldDB" id="A0A7W7D5N4"/>
<dbReference type="Proteomes" id="UP000542210">
    <property type="component" value="Unassembled WGS sequence"/>
</dbReference>